<keyword evidence="2" id="KW-1185">Reference proteome</keyword>
<dbReference type="EMBL" id="CM010718">
    <property type="protein sequence ID" value="RZC58323.1"/>
    <property type="molecule type" value="Genomic_DNA"/>
</dbReference>
<evidence type="ECO:0000313" key="1">
    <source>
        <dbReference type="EMBL" id="RZC58323.1"/>
    </source>
</evidence>
<dbReference type="AlphaFoldDB" id="A0A4Y7JB31"/>
<dbReference type="Gramene" id="RZC58323">
    <property type="protein sequence ID" value="RZC58323"/>
    <property type="gene ID" value="C5167_005624"/>
</dbReference>
<name>A0A4Y7JB31_PAPSO</name>
<proteinExistence type="predicted"/>
<dbReference type="Proteomes" id="UP000316621">
    <property type="component" value="Chromosome 4"/>
</dbReference>
<evidence type="ECO:0000313" key="2">
    <source>
        <dbReference type="Proteomes" id="UP000316621"/>
    </source>
</evidence>
<accession>A0A4Y7JB31</accession>
<sequence>MNKITRRHLSTNRMREAPVQGQKFQDLAMKAVLDIAAAIHGGGHVKAEVKWSFYKKSQFMFLQIVGRYLILADVKYV</sequence>
<reference evidence="1 2" key="1">
    <citation type="journal article" date="2018" name="Science">
        <title>The opium poppy genome and morphinan production.</title>
        <authorList>
            <person name="Guo L."/>
            <person name="Winzer T."/>
            <person name="Yang X."/>
            <person name="Li Y."/>
            <person name="Ning Z."/>
            <person name="He Z."/>
            <person name="Teodor R."/>
            <person name="Lu Y."/>
            <person name="Bowser T.A."/>
            <person name="Graham I.A."/>
            <person name="Ye K."/>
        </authorList>
    </citation>
    <scope>NUCLEOTIDE SEQUENCE [LARGE SCALE GENOMIC DNA]</scope>
    <source>
        <strain evidence="2">cv. HN1</strain>
        <tissue evidence="1">Leaves</tissue>
    </source>
</reference>
<organism evidence="1 2">
    <name type="scientific">Papaver somniferum</name>
    <name type="common">Opium poppy</name>
    <dbReference type="NCBI Taxonomy" id="3469"/>
    <lineage>
        <taxon>Eukaryota</taxon>
        <taxon>Viridiplantae</taxon>
        <taxon>Streptophyta</taxon>
        <taxon>Embryophyta</taxon>
        <taxon>Tracheophyta</taxon>
        <taxon>Spermatophyta</taxon>
        <taxon>Magnoliopsida</taxon>
        <taxon>Ranunculales</taxon>
        <taxon>Papaveraceae</taxon>
        <taxon>Papaveroideae</taxon>
        <taxon>Papaver</taxon>
    </lineage>
</organism>
<protein>
    <submittedName>
        <fullName evidence="1">Uncharacterized protein</fullName>
    </submittedName>
</protein>
<gene>
    <name evidence="1" type="ORF">C5167_005624</name>
</gene>